<sequence>MAPVFYDAVLAIDVGSTETRAVYVYRDEKGEIKREVIHNRNDHVNNLDYIGFSSRILAHGEEDDQLEDYIGNRLQLGRDAREESSAKYAAYILVGKEEAFMEQYPNLQRLQEERKRVKTDIFHRRLNKAFDRLLCFVFEATKTNLESWNPARVHIKVNKLVLTIPSQWNRDFEALYTRLFLRAFRAVFADRPDLAARNPEIQFVTEADGLANYTLHEDLSRLRFGLGMPSMDEIQSKTNAQLFIDCGGHNANSILTSFNRKSDGSGAMCQLARPAGAGGGWEILYDDVVEQAIAEYRDLTGGHTPMPGWARHSAKVQTVAHFRQMFEFVTFYHATKKPFPIRITEEMCKKGFETGFKHVKAMVKSQLEELVSVKSRWDTPADEQITSIIVSGGSSLHPDFYKWIMKTCRDLKLDEPHFTLNMESNTYGSTRIATGAAYASLTAESIDSFAQKCAFALQKADVLRPTNDLDREDTARTIWHNKQAVPDVYVFATGNCAEYRIVCQPILETFTDTLQTDRNGARGSSYDFLEIGCLPDFHKYRVEFDLNVSKKEVSIHFRRSSAATGRNAARLTSYIHLGPFPVYVEVGSGNLLIDLDHDELNRRLAESFAHEWHYNYNGNDHEDLPDAPSDDDDDDGQDRPDNQGPVVEDGPVDDDDINDADHRPDTANDAAGSIINNDDDEPMNARGRTRGPARGSARGRVRGPARSSALDDSIDESEKNDEGLGRPRVLAEVASRASRSETAASKASLNANKALSTASSSGRGINPSKTRTTGVTKSAFRSRNKVYHNASLSSSEGSRAPAGSRGASSATEPGQVNRNRLSTNTPFGWQAPTGSFVGPPTRAADTQHSEPSSRKRPASSTYDDARPQKRAQTDRGTASFTNDAHKQNRSRPTDTHKEPIRRGTGVSGRDRSTAASPSPLTQANRDRGAARKSTDTSNSGLQAPSRRSAAAPASEQFPFSERTRENGPPAPAGHMARRKAQNNIILSGRAPTRNRDRPREGDAGMNSSFSELNIGLGDRLPARSRPSSGATPRSALDAADRTPFGSSAGPLGSGPNRGARNAAESFAWQAADQLASQGEGWGGGRGGGNRGGGRGGRHGGDYRASSRSEPPPPPPPPRTAGPAVATRKEPLAVA</sequence>
<proteinExistence type="predicted"/>
<reference evidence="2" key="1">
    <citation type="submission" date="2017-09" db="EMBL/GenBank/DDBJ databases">
        <title>Polyketide synthases of a Diaporthe helianthi virulent isolate.</title>
        <authorList>
            <person name="Baroncelli R."/>
        </authorList>
    </citation>
    <scope>NUCLEOTIDE SEQUENCE [LARGE SCALE GENOMIC DNA]</scope>
    <source>
        <strain evidence="2">7/96</strain>
    </source>
</reference>
<dbReference type="Proteomes" id="UP000094444">
    <property type="component" value="Unassembled WGS sequence"/>
</dbReference>
<feature type="compositionally biased region" description="Polar residues" evidence="1">
    <location>
        <begin position="811"/>
        <end position="827"/>
    </location>
</feature>
<feature type="compositionally biased region" description="Acidic residues" evidence="1">
    <location>
        <begin position="625"/>
        <end position="636"/>
    </location>
</feature>
<feature type="compositionally biased region" description="Basic residues" evidence="1">
    <location>
        <begin position="687"/>
        <end position="703"/>
    </location>
</feature>
<feature type="compositionally biased region" description="Polar residues" evidence="1">
    <location>
        <begin position="913"/>
        <end position="923"/>
    </location>
</feature>
<feature type="compositionally biased region" description="Gly residues" evidence="1">
    <location>
        <begin position="1079"/>
        <end position="1094"/>
    </location>
</feature>
<evidence type="ECO:0000313" key="3">
    <source>
        <dbReference type="Proteomes" id="UP000094444"/>
    </source>
</evidence>
<keyword evidence="3" id="KW-1185">Reference proteome</keyword>
<feature type="compositionally biased region" description="Basic and acidic residues" evidence="1">
    <location>
        <begin position="863"/>
        <end position="873"/>
    </location>
</feature>
<evidence type="ECO:0000256" key="1">
    <source>
        <dbReference type="SAM" id="MobiDB-lite"/>
    </source>
</evidence>
<name>A0A2P5I2F1_DIAHE</name>
<gene>
    <name evidence="2" type="ORF">DHEL01_v204930</name>
</gene>
<feature type="compositionally biased region" description="Low complexity" evidence="1">
    <location>
        <begin position="943"/>
        <end position="954"/>
    </location>
</feature>
<organism evidence="2 3">
    <name type="scientific">Diaporthe helianthi</name>
    <dbReference type="NCBI Taxonomy" id="158607"/>
    <lineage>
        <taxon>Eukaryota</taxon>
        <taxon>Fungi</taxon>
        <taxon>Dikarya</taxon>
        <taxon>Ascomycota</taxon>
        <taxon>Pezizomycotina</taxon>
        <taxon>Sordariomycetes</taxon>
        <taxon>Sordariomycetidae</taxon>
        <taxon>Diaporthales</taxon>
        <taxon>Diaporthaceae</taxon>
        <taxon>Diaporthe</taxon>
    </lineage>
</organism>
<feature type="compositionally biased region" description="Basic and acidic residues" evidence="1">
    <location>
        <begin position="716"/>
        <end position="725"/>
    </location>
</feature>
<accession>A0A2P5I2F1</accession>
<feature type="compositionally biased region" description="Low complexity" evidence="1">
    <location>
        <begin position="731"/>
        <end position="756"/>
    </location>
</feature>
<feature type="compositionally biased region" description="Pro residues" evidence="1">
    <location>
        <begin position="1109"/>
        <end position="1119"/>
    </location>
</feature>
<protein>
    <submittedName>
        <fullName evidence="2">Uncharacterized protein</fullName>
    </submittedName>
</protein>
<dbReference type="AlphaFoldDB" id="A0A2P5I2F1"/>
<evidence type="ECO:0000313" key="2">
    <source>
        <dbReference type="EMBL" id="POS76680.1"/>
    </source>
</evidence>
<feature type="compositionally biased region" description="Basic and acidic residues" evidence="1">
    <location>
        <begin position="924"/>
        <end position="934"/>
    </location>
</feature>
<feature type="region of interest" description="Disordered" evidence="1">
    <location>
        <begin position="619"/>
        <end position="1134"/>
    </location>
</feature>
<dbReference type="InParanoid" id="A0A2P5I2F1"/>
<feature type="compositionally biased region" description="Basic and acidic residues" evidence="1">
    <location>
        <begin position="883"/>
        <end position="901"/>
    </location>
</feature>
<comment type="caution">
    <text evidence="2">The sequence shown here is derived from an EMBL/GenBank/DDBJ whole genome shotgun (WGS) entry which is preliminary data.</text>
</comment>
<dbReference type="EMBL" id="MAVT02000344">
    <property type="protein sequence ID" value="POS76680.1"/>
    <property type="molecule type" value="Genomic_DNA"/>
</dbReference>
<feature type="compositionally biased region" description="Low complexity" evidence="1">
    <location>
        <begin position="793"/>
        <end position="810"/>
    </location>
</feature>
<dbReference type="OrthoDB" id="3819888at2759"/>
<feature type="compositionally biased region" description="Basic and acidic residues" evidence="1">
    <location>
        <begin position="993"/>
        <end position="1002"/>
    </location>
</feature>
<feature type="compositionally biased region" description="Polar residues" evidence="1">
    <location>
        <begin position="757"/>
        <end position="779"/>
    </location>
</feature>